<dbReference type="Pfam" id="PF01738">
    <property type="entry name" value="DLH"/>
    <property type="match status" value="1"/>
</dbReference>
<evidence type="ECO:0000313" key="4">
    <source>
        <dbReference type="Proteomes" id="UP000632273"/>
    </source>
</evidence>
<dbReference type="SUPFAM" id="SSF53474">
    <property type="entry name" value="alpha/beta-Hydrolases"/>
    <property type="match status" value="1"/>
</dbReference>
<feature type="domain" description="Dienelactone hydrolase" evidence="2">
    <location>
        <begin position="28"/>
        <end position="287"/>
    </location>
</feature>
<organism evidence="3 4">
    <name type="scientific">Hymenobacter cavernae</name>
    <dbReference type="NCBI Taxonomy" id="2044852"/>
    <lineage>
        <taxon>Bacteria</taxon>
        <taxon>Pseudomonadati</taxon>
        <taxon>Bacteroidota</taxon>
        <taxon>Cytophagia</taxon>
        <taxon>Cytophagales</taxon>
        <taxon>Hymenobacteraceae</taxon>
        <taxon>Hymenobacter</taxon>
    </lineage>
</organism>
<dbReference type="Gene3D" id="3.40.50.1820">
    <property type="entry name" value="alpha/beta hydrolase"/>
    <property type="match status" value="1"/>
</dbReference>
<name>A0ABQ1UIZ1_9BACT</name>
<reference evidence="4" key="1">
    <citation type="journal article" date="2019" name="Int. J. Syst. Evol. Microbiol.">
        <title>The Global Catalogue of Microorganisms (GCM) 10K type strain sequencing project: providing services to taxonomists for standard genome sequencing and annotation.</title>
        <authorList>
            <consortium name="The Broad Institute Genomics Platform"/>
            <consortium name="The Broad Institute Genome Sequencing Center for Infectious Disease"/>
            <person name="Wu L."/>
            <person name="Ma J."/>
        </authorList>
    </citation>
    <scope>NUCLEOTIDE SEQUENCE [LARGE SCALE GENOMIC DNA]</scope>
    <source>
        <strain evidence="4">CGMCC 1.15197</strain>
    </source>
</reference>
<dbReference type="Proteomes" id="UP000632273">
    <property type="component" value="Unassembled WGS sequence"/>
</dbReference>
<gene>
    <name evidence="3" type="ORF">GCM10011383_32480</name>
</gene>
<dbReference type="InterPro" id="IPR029058">
    <property type="entry name" value="AB_hydrolase_fold"/>
</dbReference>
<keyword evidence="4" id="KW-1185">Reference proteome</keyword>
<proteinExistence type="predicted"/>
<comment type="caution">
    <text evidence="3">The sequence shown here is derived from an EMBL/GenBank/DDBJ whole genome shotgun (WGS) entry which is preliminary data.</text>
</comment>
<dbReference type="InterPro" id="IPR002925">
    <property type="entry name" value="Dienelactn_hydro"/>
</dbReference>
<evidence type="ECO:0000313" key="3">
    <source>
        <dbReference type="EMBL" id="GGF18482.1"/>
    </source>
</evidence>
<evidence type="ECO:0000259" key="2">
    <source>
        <dbReference type="Pfam" id="PF01738"/>
    </source>
</evidence>
<keyword evidence="1" id="KW-0378">Hydrolase</keyword>
<accession>A0ABQ1UIZ1</accession>
<dbReference type="InterPro" id="IPR050261">
    <property type="entry name" value="FrsA_esterase"/>
</dbReference>
<dbReference type="PANTHER" id="PTHR22946:SF9">
    <property type="entry name" value="POLYKETIDE TRANSFERASE AF380"/>
    <property type="match status" value="1"/>
</dbReference>
<sequence length="289" mass="32073">MADSPTIVDFLLTSPSHSRPFEADAHYLADGQPKPLVVFVHGFKGFKDWGHFNVLADYFAQQGFVFVKLNLSHNGVVPGGSGDLEDMEAFGHNNFSIELDDLGALLDALHQPGTTPLPATELDLGRLFLIGHSRGGGLVLLKAAEDPRVTAVAGWAPMSDYDQRWPAEVMRQWQANGVQYIENGRTGQRMPLYYQLAEDFQANRTRLDIPVNVRTKLRQPLLILHGDEDETLPLQMAHDLKSWKPDAEMVILPGANHAFGGGHPWPQHTLPEHAQEVADRTISFFKNLG</sequence>
<dbReference type="EMBL" id="BMHT01000006">
    <property type="protein sequence ID" value="GGF18482.1"/>
    <property type="molecule type" value="Genomic_DNA"/>
</dbReference>
<protein>
    <recommendedName>
        <fullName evidence="2">Dienelactone hydrolase domain-containing protein</fullName>
    </recommendedName>
</protein>
<dbReference type="PANTHER" id="PTHR22946">
    <property type="entry name" value="DIENELACTONE HYDROLASE DOMAIN-CONTAINING PROTEIN-RELATED"/>
    <property type="match status" value="1"/>
</dbReference>
<dbReference type="RefSeq" id="WP_188815090.1">
    <property type="nucleotide sequence ID" value="NZ_BMHT01000006.1"/>
</dbReference>
<evidence type="ECO:0000256" key="1">
    <source>
        <dbReference type="ARBA" id="ARBA00022801"/>
    </source>
</evidence>